<feature type="transmembrane region" description="Helical" evidence="1">
    <location>
        <begin position="142"/>
        <end position="161"/>
    </location>
</feature>
<evidence type="ECO:0000313" key="4">
    <source>
        <dbReference type="Proteomes" id="UP001596087"/>
    </source>
</evidence>
<gene>
    <name evidence="3" type="ORF">ACFPGP_12560</name>
</gene>
<keyword evidence="1" id="KW-0472">Membrane</keyword>
<dbReference type="Pfam" id="PF02517">
    <property type="entry name" value="Rce1-like"/>
    <property type="match status" value="1"/>
</dbReference>
<evidence type="ECO:0000259" key="2">
    <source>
        <dbReference type="Pfam" id="PF02517"/>
    </source>
</evidence>
<protein>
    <submittedName>
        <fullName evidence="3">CPBP family intramembrane glutamic endopeptidase</fullName>
        <ecNumber evidence="3">3.4.-.-</ecNumber>
    </submittedName>
</protein>
<feature type="transmembrane region" description="Helical" evidence="1">
    <location>
        <begin position="104"/>
        <end position="121"/>
    </location>
</feature>
<keyword evidence="1" id="KW-1133">Transmembrane helix</keyword>
<keyword evidence="4" id="KW-1185">Reference proteome</keyword>
<accession>A0ABW0BJU0</accession>
<sequence length="258" mass="27479">MQPRPLITVGLAIGYMTIVAITWVVVGLDYDTVGDTTSNIVKGIVLPVALASVFLAVATSYLGWWGPAIREDLRAPRWLWAVPVLMFLPGLGALLGGFGPADRTAAYLFWLGVGTLLVGFGEEMLTRGTGLVGLRGGFGEPMAWFFSCLLFGLVHALNLFFGQSLGSTVQQIGIAFVAGSVLYVTRRVAGTLVICMLLHAWIDFTTFAFSDAATDAESPFVTLSLVQWLAFALAIAGVVVLLRRSGQHEDAADALPAV</sequence>
<dbReference type="RefSeq" id="WP_378590599.1">
    <property type="nucleotide sequence ID" value="NZ_JBHSKD010000012.1"/>
</dbReference>
<dbReference type="Proteomes" id="UP001596087">
    <property type="component" value="Unassembled WGS sequence"/>
</dbReference>
<dbReference type="InterPro" id="IPR003675">
    <property type="entry name" value="Rce1/LyrA-like_dom"/>
</dbReference>
<feature type="domain" description="CAAX prenyl protease 2/Lysostaphin resistance protein A-like" evidence="2">
    <location>
        <begin position="107"/>
        <end position="204"/>
    </location>
</feature>
<reference evidence="4" key="1">
    <citation type="journal article" date="2019" name="Int. J. Syst. Evol. Microbiol.">
        <title>The Global Catalogue of Microorganisms (GCM) 10K type strain sequencing project: providing services to taxonomists for standard genome sequencing and annotation.</title>
        <authorList>
            <consortium name="The Broad Institute Genomics Platform"/>
            <consortium name="The Broad Institute Genome Sequencing Center for Infectious Disease"/>
            <person name="Wu L."/>
            <person name="Ma J."/>
        </authorList>
    </citation>
    <scope>NUCLEOTIDE SEQUENCE [LARGE SCALE GENOMIC DNA]</scope>
    <source>
        <strain evidence="4">DFY41</strain>
    </source>
</reference>
<feature type="transmembrane region" description="Helical" evidence="1">
    <location>
        <begin position="78"/>
        <end position="98"/>
    </location>
</feature>
<name>A0ABW0BJU0_9ACTN</name>
<dbReference type="GO" id="GO:0016787">
    <property type="term" value="F:hydrolase activity"/>
    <property type="evidence" value="ECO:0007669"/>
    <property type="project" value="UniProtKB-KW"/>
</dbReference>
<comment type="caution">
    <text evidence="3">The sequence shown here is derived from an EMBL/GenBank/DDBJ whole genome shotgun (WGS) entry which is preliminary data.</text>
</comment>
<feature type="transmembrane region" description="Helical" evidence="1">
    <location>
        <begin position="191"/>
        <end position="209"/>
    </location>
</feature>
<evidence type="ECO:0000256" key="1">
    <source>
        <dbReference type="SAM" id="Phobius"/>
    </source>
</evidence>
<keyword evidence="3" id="KW-0378">Hydrolase</keyword>
<keyword evidence="1" id="KW-0812">Transmembrane</keyword>
<dbReference type="EC" id="3.4.-.-" evidence="3"/>
<organism evidence="3 4">
    <name type="scientific">Nocardioides taihuensis</name>
    <dbReference type="NCBI Taxonomy" id="1835606"/>
    <lineage>
        <taxon>Bacteria</taxon>
        <taxon>Bacillati</taxon>
        <taxon>Actinomycetota</taxon>
        <taxon>Actinomycetes</taxon>
        <taxon>Propionibacteriales</taxon>
        <taxon>Nocardioidaceae</taxon>
        <taxon>Nocardioides</taxon>
    </lineage>
</organism>
<proteinExistence type="predicted"/>
<feature type="transmembrane region" description="Helical" evidence="1">
    <location>
        <begin position="221"/>
        <end position="242"/>
    </location>
</feature>
<evidence type="ECO:0000313" key="3">
    <source>
        <dbReference type="EMBL" id="MFC5177511.1"/>
    </source>
</evidence>
<feature type="transmembrane region" description="Helical" evidence="1">
    <location>
        <begin position="7"/>
        <end position="28"/>
    </location>
</feature>
<feature type="transmembrane region" description="Helical" evidence="1">
    <location>
        <begin position="40"/>
        <end position="66"/>
    </location>
</feature>
<dbReference type="EMBL" id="JBHSKD010000012">
    <property type="protein sequence ID" value="MFC5177511.1"/>
    <property type="molecule type" value="Genomic_DNA"/>
</dbReference>